<reference evidence="1" key="1">
    <citation type="submission" date="2021-03" db="EMBL/GenBank/DDBJ databases">
        <authorList>
            <consortium name="DOE Joint Genome Institute"/>
            <person name="Ahrendt S."/>
            <person name="Looney B.P."/>
            <person name="Miyauchi S."/>
            <person name="Morin E."/>
            <person name="Drula E."/>
            <person name="Courty P.E."/>
            <person name="Chicoki N."/>
            <person name="Fauchery L."/>
            <person name="Kohler A."/>
            <person name="Kuo A."/>
            <person name="Labutti K."/>
            <person name="Pangilinan J."/>
            <person name="Lipzen A."/>
            <person name="Riley R."/>
            <person name="Andreopoulos W."/>
            <person name="He G."/>
            <person name="Johnson J."/>
            <person name="Barry K.W."/>
            <person name="Grigoriev I.V."/>
            <person name="Nagy L."/>
            <person name="Hibbett D."/>
            <person name="Henrissat B."/>
            <person name="Matheny P.B."/>
            <person name="Labbe J."/>
            <person name="Martin F."/>
        </authorList>
    </citation>
    <scope>NUCLEOTIDE SEQUENCE</scope>
    <source>
        <strain evidence="1">HHB10654</strain>
    </source>
</reference>
<name>A0ACB8THQ6_9AGAM</name>
<keyword evidence="2" id="KW-1185">Reference proteome</keyword>
<protein>
    <submittedName>
        <fullName evidence="1">Uncharacterized protein</fullName>
    </submittedName>
</protein>
<evidence type="ECO:0000313" key="1">
    <source>
        <dbReference type="EMBL" id="KAI0067957.1"/>
    </source>
</evidence>
<dbReference type="Proteomes" id="UP000814140">
    <property type="component" value="Unassembled WGS sequence"/>
</dbReference>
<sequence length="680" mass="72869">MPAEISSSSAVRTAKPNTRSSSRYSLSSVGKALADVMNKEPRDDKVIKKSRDSTRRMSAIAQTSTVTRRGSLGERQADKDTSPAATITRTSRRQSGLSRTDVISPPAGATRPVPSSSPVPAAFTRRATLRPRDPANGSALPKYRPRSVLVESNKKITSPPRLGTRRRLSSSDDEKEVVKDVAKIPPPHEKAARPISPLPHRAAQSQNAKLASPSTPSKMKPPSRRTPSPTRRTPPAKVGKTAQTTSPNRSAIPRPPSSSSSSSSVRTPRTPQTPTPVRESKSKTIGSPGSHGSPLRLPPRRQTESPLGKYSKPPSRTPKGNAPAQSPSGSVFNEGSSIDSVDDVEFLLGSAISPTAPTPAIPRIRPMGRKPNNIPETPSRGSALPTRANMSYLSPMPPAVDQSPSIRITRAGNDRGSLMSWDQLVTVGDMTLGEGEVENMIADVTAPFSGTASPAISHIELAIPDSPSLSALPSPNGYNSISQILLPDVTPSPAKFAQLTPDRLGVDSSLVMMLRLQLASMENTAKERLGQIQSLEHQLASAKELRLREADELAHQVTTLEEQMRCTLETRERTMVDQTATIAHLEQQLHWADVARDNAVKDAVCTASDDAMRLKAAAVDSENRRWQVACAAGAAASQWGSVRTAAEGELELLRSNRETLSVLLAGLDQSQRQMQTLVAA</sequence>
<reference evidence="1" key="2">
    <citation type="journal article" date="2022" name="New Phytol.">
        <title>Evolutionary transition to the ectomycorrhizal habit in the genomes of a hyperdiverse lineage of mushroom-forming fungi.</title>
        <authorList>
            <person name="Looney B."/>
            <person name="Miyauchi S."/>
            <person name="Morin E."/>
            <person name="Drula E."/>
            <person name="Courty P.E."/>
            <person name="Kohler A."/>
            <person name="Kuo A."/>
            <person name="LaButti K."/>
            <person name="Pangilinan J."/>
            <person name="Lipzen A."/>
            <person name="Riley R."/>
            <person name="Andreopoulos W."/>
            <person name="He G."/>
            <person name="Johnson J."/>
            <person name="Nolan M."/>
            <person name="Tritt A."/>
            <person name="Barry K.W."/>
            <person name="Grigoriev I.V."/>
            <person name="Nagy L.G."/>
            <person name="Hibbett D."/>
            <person name="Henrissat B."/>
            <person name="Matheny P.B."/>
            <person name="Labbe J."/>
            <person name="Martin F.M."/>
        </authorList>
    </citation>
    <scope>NUCLEOTIDE SEQUENCE</scope>
    <source>
        <strain evidence="1">HHB10654</strain>
    </source>
</reference>
<evidence type="ECO:0000313" key="2">
    <source>
        <dbReference type="Proteomes" id="UP000814140"/>
    </source>
</evidence>
<organism evidence="1 2">
    <name type="scientific">Artomyces pyxidatus</name>
    <dbReference type="NCBI Taxonomy" id="48021"/>
    <lineage>
        <taxon>Eukaryota</taxon>
        <taxon>Fungi</taxon>
        <taxon>Dikarya</taxon>
        <taxon>Basidiomycota</taxon>
        <taxon>Agaricomycotina</taxon>
        <taxon>Agaricomycetes</taxon>
        <taxon>Russulales</taxon>
        <taxon>Auriscalpiaceae</taxon>
        <taxon>Artomyces</taxon>
    </lineage>
</organism>
<dbReference type="EMBL" id="MU277189">
    <property type="protein sequence ID" value="KAI0067957.1"/>
    <property type="molecule type" value="Genomic_DNA"/>
</dbReference>
<accession>A0ACB8THQ6</accession>
<comment type="caution">
    <text evidence="1">The sequence shown here is derived from an EMBL/GenBank/DDBJ whole genome shotgun (WGS) entry which is preliminary data.</text>
</comment>
<gene>
    <name evidence="1" type="ORF">BV25DRAFT_895473</name>
</gene>
<proteinExistence type="predicted"/>